<dbReference type="RefSeq" id="WP_301621317.1">
    <property type="nucleotide sequence ID" value="NZ_JAOSKY010000002.1"/>
</dbReference>
<name>A0A9X2XEC4_9PSED</name>
<reference evidence="2" key="1">
    <citation type="submission" date="2022-09" db="EMBL/GenBank/DDBJ databases">
        <authorList>
            <person name="Cesa-Luna C."/>
            <person name="Girard L."/>
            <person name="Lood C."/>
            <person name="Hofte M."/>
            <person name="De Mot R."/>
        </authorList>
    </citation>
    <scope>NUCLEOTIDE SEQUENCE</scope>
    <source>
        <strain evidence="2">B1M3-32</strain>
    </source>
</reference>
<organism evidence="2 3">
    <name type="scientific">Pseudomonas koreensis</name>
    <dbReference type="NCBI Taxonomy" id="198620"/>
    <lineage>
        <taxon>Bacteria</taxon>
        <taxon>Pseudomonadati</taxon>
        <taxon>Pseudomonadota</taxon>
        <taxon>Gammaproteobacteria</taxon>
        <taxon>Pseudomonadales</taxon>
        <taxon>Pseudomonadaceae</taxon>
        <taxon>Pseudomonas</taxon>
    </lineage>
</organism>
<feature type="transmembrane region" description="Helical" evidence="1">
    <location>
        <begin position="137"/>
        <end position="155"/>
    </location>
</feature>
<feature type="transmembrane region" description="Helical" evidence="1">
    <location>
        <begin position="90"/>
        <end position="110"/>
    </location>
</feature>
<feature type="transmembrane region" description="Helical" evidence="1">
    <location>
        <begin position="674"/>
        <end position="695"/>
    </location>
</feature>
<gene>
    <name evidence="2" type="ORF">OC940_06010</name>
</gene>
<dbReference type="EMBL" id="JAOSKY010000002">
    <property type="protein sequence ID" value="MCU7247350.1"/>
    <property type="molecule type" value="Genomic_DNA"/>
</dbReference>
<keyword evidence="3" id="KW-1185">Reference proteome</keyword>
<comment type="caution">
    <text evidence="2">The sequence shown here is derived from an EMBL/GenBank/DDBJ whole genome shotgun (WGS) entry which is preliminary data.</text>
</comment>
<evidence type="ECO:0000313" key="3">
    <source>
        <dbReference type="Proteomes" id="UP001139955"/>
    </source>
</evidence>
<keyword evidence="1" id="KW-0812">Transmembrane</keyword>
<sequence length="827" mass="89075">MGVIVGIIVVFIALALMAKLLRFIGLAFQFVLGLAGLVALGLPAVYGVSVEAITKPLKLRAGAAWLTTAATFAFTFCWAVLGWHPKLPPGAFASLKFGLPAMLYGVMLVVHRKSRRSLVNNLAEEWLLKKDQEFHRCVHGAFALLLVCALVPVFFELLRWPGAEVAAYFYWGVAVIVQLYAISQDHARSTLESSTCEALEVQTSLNVSQTLKVLAADSILDAKEVETLFNGRLSYLTGAGTLREMEVAGQRWVFAENWYRNRYKALHGVLLKQVRHRSEALSAIVRSAFGFEGAAAQDFIERQMSFGQFQDFRDGRFWCAFALSQRISCCTACGLAEVRSSANDAEWFCSTICAETEQVCLSVRDKPQEEFLADAATNGFVLMASGSAWDANHKLFAAGGQGHGFAAEKANHRVDRMMGRQAEILGDNNAKNGADRLVQGQMIQTKYCATGARSVGAAFDGQQGGYKYFDQQGRAMQIEVPKDQYVDAVRTLQRKISEGKVPGVSDPKDAVKLIRKGHLTYSQARSITKFGTFESIAYDITEGVVVGTVAGGISFGVSATLFYLKTQDRRKALQVASIQAGKSFGRSLTVYVAAQQLHRVQFIQRSLTLIDVTSLAPSTRGLLAQGMGVSKSGLNKALRGTLISSIAVIAVTTGPDLVKLARGRISKAQFAKNLAVASSGVAGGAVGSIAGGILAAPLGPIGAMVGRTAGGIIGGIVATAISAKLMGKLVQEDRVLIISIIQAQLEYLAIAFMLAREEIDSVNANLEKALSQKSLEVIFAAKDQRRAMANFYLKPVVVAVVRQRPVVSYSPAEVVDAWDGMVAKDAA</sequence>
<evidence type="ECO:0000313" key="2">
    <source>
        <dbReference type="EMBL" id="MCU7247350.1"/>
    </source>
</evidence>
<proteinExistence type="predicted"/>
<dbReference type="AlphaFoldDB" id="A0A9X2XEC4"/>
<feature type="transmembrane region" description="Helical" evidence="1">
    <location>
        <begin position="62"/>
        <end position="84"/>
    </location>
</feature>
<evidence type="ECO:0008006" key="4">
    <source>
        <dbReference type="Google" id="ProtNLM"/>
    </source>
</evidence>
<accession>A0A9X2XEC4</accession>
<feature type="transmembrane region" description="Helical" evidence="1">
    <location>
        <begin position="701"/>
        <end position="723"/>
    </location>
</feature>
<keyword evidence="1" id="KW-1133">Transmembrane helix</keyword>
<dbReference type="Proteomes" id="UP001139955">
    <property type="component" value="Unassembled WGS sequence"/>
</dbReference>
<keyword evidence="1" id="KW-0472">Membrane</keyword>
<reference evidence="2" key="2">
    <citation type="journal article" date="2023" name="mSystems">
        <title>Charting the Lipopeptidome of Nonpathogenic Pseudomonas.</title>
        <authorList>
            <person name="Cesa-Luna C."/>
            <person name="Geudens N."/>
            <person name="Girard L."/>
            <person name="De Roo V."/>
            <person name="Maklad H.R."/>
            <person name="Martins J.C."/>
            <person name="Hofte M."/>
            <person name="De Mot R."/>
        </authorList>
    </citation>
    <scope>NUCLEOTIDE SEQUENCE</scope>
    <source>
        <strain evidence="2">B1M3-32</strain>
    </source>
</reference>
<feature type="transmembrane region" description="Helical" evidence="1">
    <location>
        <begin position="28"/>
        <end position="50"/>
    </location>
</feature>
<evidence type="ECO:0000256" key="1">
    <source>
        <dbReference type="SAM" id="Phobius"/>
    </source>
</evidence>
<protein>
    <recommendedName>
        <fullName evidence="4">Inner membrane protein yeeR</fullName>
    </recommendedName>
</protein>